<gene>
    <name evidence="3" type="ORF">SSP24_03680</name>
</gene>
<organism evidence="3 4">
    <name type="scientific">Streptomyces spinoverrucosus</name>
    <dbReference type="NCBI Taxonomy" id="284043"/>
    <lineage>
        <taxon>Bacteria</taxon>
        <taxon>Bacillati</taxon>
        <taxon>Actinomycetota</taxon>
        <taxon>Actinomycetes</taxon>
        <taxon>Kitasatosporales</taxon>
        <taxon>Streptomycetaceae</taxon>
        <taxon>Streptomyces</taxon>
    </lineage>
</organism>
<dbReference type="SUPFAM" id="SSF56349">
    <property type="entry name" value="DNA breaking-rejoining enzymes"/>
    <property type="match status" value="1"/>
</dbReference>
<evidence type="ECO:0000313" key="4">
    <source>
        <dbReference type="Proteomes" id="UP000317881"/>
    </source>
</evidence>
<dbReference type="GO" id="GO:0006310">
    <property type="term" value="P:DNA recombination"/>
    <property type="evidence" value="ECO:0007669"/>
    <property type="project" value="UniProtKB-KW"/>
</dbReference>
<dbReference type="EMBL" id="BJND01000004">
    <property type="protein sequence ID" value="GEC02713.1"/>
    <property type="molecule type" value="Genomic_DNA"/>
</dbReference>
<proteinExistence type="predicted"/>
<feature type="region of interest" description="Disordered" evidence="2">
    <location>
        <begin position="1"/>
        <end position="30"/>
    </location>
</feature>
<dbReference type="InterPro" id="IPR011010">
    <property type="entry name" value="DNA_brk_join_enz"/>
</dbReference>
<comment type="caution">
    <text evidence="3">The sequence shown here is derived from an EMBL/GenBank/DDBJ whole genome shotgun (WGS) entry which is preliminary data.</text>
</comment>
<dbReference type="OrthoDB" id="8421690at2"/>
<dbReference type="Gene3D" id="1.10.443.10">
    <property type="entry name" value="Intergrase catalytic core"/>
    <property type="match status" value="1"/>
</dbReference>
<keyword evidence="4" id="KW-1185">Reference proteome</keyword>
<dbReference type="GO" id="GO:0015074">
    <property type="term" value="P:DNA integration"/>
    <property type="evidence" value="ECO:0007669"/>
    <property type="project" value="InterPro"/>
</dbReference>
<dbReference type="GO" id="GO:0003677">
    <property type="term" value="F:DNA binding"/>
    <property type="evidence" value="ECO:0007669"/>
    <property type="project" value="InterPro"/>
</dbReference>
<accession>A0A4Y3V8P5</accession>
<dbReference type="Proteomes" id="UP000317881">
    <property type="component" value="Unassembled WGS sequence"/>
</dbReference>
<keyword evidence="1" id="KW-0233">DNA recombination</keyword>
<evidence type="ECO:0000256" key="2">
    <source>
        <dbReference type="SAM" id="MobiDB-lite"/>
    </source>
</evidence>
<dbReference type="AlphaFoldDB" id="A0A4Y3V8P5"/>
<name>A0A4Y3V8P5_9ACTN</name>
<evidence type="ECO:0000256" key="1">
    <source>
        <dbReference type="ARBA" id="ARBA00023172"/>
    </source>
</evidence>
<sequence>MAGLPTDFRLQREDAPAEPEDTEAGKDLPDAVRRQLCDHLDDLEELISREVRVSTELLMDTGRRPQEIRDLPFDCLEQDPDGSLVLVYDNHKSYRMGRRLPIGKATAAVITTQQQRVREMFPDTPVSELKLLPSMRANPHGTKAIHSIGEGHRTWVDALPDFLVPTTVEEDGQTVTLLPFDKGRIFPYAYRHSYAQRHADAGVAPDVLKELMDHSDLKTTPELLPGQPGPAS</sequence>
<dbReference type="InterPro" id="IPR013762">
    <property type="entry name" value="Integrase-like_cat_sf"/>
</dbReference>
<reference evidence="3 4" key="1">
    <citation type="submission" date="2019-06" db="EMBL/GenBank/DDBJ databases">
        <title>Whole genome shotgun sequence of Streptomyces spinoverrucosus NBRC 14228.</title>
        <authorList>
            <person name="Hosoyama A."/>
            <person name="Uohara A."/>
            <person name="Ohji S."/>
            <person name="Ichikawa N."/>
        </authorList>
    </citation>
    <scope>NUCLEOTIDE SEQUENCE [LARGE SCALE GENOMIC DNA]</scope>
    <source>
        <strain evidence="3 4">NBRC 14228</strain>
    </source>
</reference>
<protein>
    <submittedName>
        <fullName evidence="3">Uncharacterized protein</fullName>
    </submittedName>
</protein>
<evidence type="ECO:0000313" key="3">
    <source>
        <dbReference type="EMBL" id="GEC02713.1"/>
    </source>
</evidence>
<dbReference type="RefSeq" id="WP_141306856.1">
    <property type="nucleotide sequence ID" value="NZ_BJND01000004.1"/>
</dbReference>